<dbReference type="KEGG" id="fll:EI427_02335"/>
<dbReference type="OrthoDB" id="981588at2"/>
<name>A0A3S9NYU1_9BACT</name>
<dbReference type="Proteomes" id="UP000267268">
    <property type="component" value="Chromosome 1"/>
</dbReference>
<evidence type="ECO:0000313" key="1">
    <source>
        <dbReference type="EMBL" id="AZQ61094.1"/>
    </source>
</evidence>
<gene>
    <name evidence="1" type="ORF">EI427_02335</name>
</gene>
<accession>A0A3S9NYU1</accession>
<organism evidence="1 2">
    <name type="scientific">Flammeovirga pectinis</name>
    <dbReference type="NCBI Taxonomy" id="2494373"/>
    <lineage>
        <taxon>Bacteria</taxon>
        <taxon>Pseudomonadati</taxon>
        <taxon>Bacteroidota</taxon>
        <taxon>Cytophagia</taxon>
        <taxon>Cytophagales</taxon>
        <taxon>Flammeovirgaceae</taxon>
        <taxon>Flammeovirga</taxon>
    </lineage>
</organism>
<dbReference type="RefSeq" id="WP_126611185.1">
    <property type="nucleotide sequence ID" value="NZ_CP034562.1"/>
</dbReference>
<keyword evidence="2" id="KW-1185">Reference proteome</keyword>
<protein>
    <recommendedName>
        <fullName evidence="3">MarR family transcriptional regulator</fullName>
    </recommendedName>
</protein>
<evidence type="ECO:0000313" key="2">
    <source>
        <dbReference type="Proteomes" id="UP000267268"/>
    </source>
</evidence>
<dbReference type="EMBL" id="CP034562">
    <property type="protein sequence ID" value="AZQ61094.1"/>
    <property type="molecule type" value="Genomic_DNA"/>
</dbReference>
<reference evidence="1 2" key="1">
    <citation type="submission" date="2018-12" db="EMBL/GenBank/DDBJ databases">
        <title>Flammeovirga pectinis sp. nov., isolated from the gut of the Korean scallop, Patinopecten yessoensis.</title>
        <authorList>
            <person name="Bae J.-W."/>
            <person name="Jeong Y.-S."/>
            <person name="Kang W."/>
        </authorList>
    </citation>
    <scope>NUCLEOTIDE SEQUENCE [LARGE SCALE GENOMIC DNA]</scope>
    <source>
        <strain evidence="1 2">L12M1</strain>
    </source>
</reference>
<proteinExistence type="predicted"/>
<evidence type="ECO:0008006" key="3">
    <source>
        <dbReference type="Google" id="ProtNLM"/>
    </source>
</evidence>
<sequence length="81" mass="8978">MSNEVKFSKFLMGMCLNTGESMQAIARNLGINTNSQEINALVSKFEVEGLVEKVQRTTKETIAYLSPRGNEEARLLIEGVV</sequence>
<dbReference type="AlphaFoldDB" id="A0A3S9NYU1"/>